<sequence length="197" mass="22185">MKLAVYFPGVGYHCDKPLLYYARKIAAACGYEQHISLSYTTQIRDLLGNPINMKAAFLELYEQAESALDKTAAFSQQSGVASCCDEILFISKSVGTAIAARYTSEHNIPCRHILYTPLAETFAFHPRNGIAFTGTADPWVNTTVIRQQCQEHQIPFFLYENANHSLETGDVFRNLDIIKEVMQKTEEFIRKGIGNHL</sequence>
<reference evidence="1 2" key="1">
    <citation type="journal article" date="2021" name="ISME Commun">
        <title>Automated analysis of genomic sequences facilitates high-throughput and comprehensive description of bacteria.</title>
        <authorList>
            <person name="Hitch T.C.A."/>
        </authorList>
    </citation>
    <scope>NUCLEOTIDE SEQUENCE [LARGE SCALE GENOMIC DNA]</scope>
    <source>
        <strain evidence="1 2">Sanger_18</strain>
    </source>
</reference>
<protein>
    <submittedName>
        <fullName evidence="1">Alpha/beta hydrolase</fullName>
    </submittedName>
</protein>
<proteinExistence type="predicted"/>
<organism evidence="1 2">
    <name type="scientific">Suilimivivens aceti</name>
    <dbReference type="NCBI Taxonomy" id="2981774"/>
    <lineage>
        <taxon>Bacteria</taxon>
        <taxon>Bacillati</taxon>
        <taxon>Bacillota</taxon>
        <taxon>Clostridia</taxon>
        <taxon>Lachnospirales</taxon>
        <taxon>Lachnospiraceae</taxon>
        <taxon>Suilimivivens</taxon>
    </lineage>
</organism>
<keyword evidence="2" id="KW-1185">Reference proteome</keyword>
<accession>A0ABT2T2V4</accession>
<dbReference type="EMBL" id="JAOQKJ010000005">
    <property type="protein sequence ID" value="MCU6744221.1"/>
    <property type="molecule type" value="Genomic_DNA"/>
</dbReference>
<dbReference type="GO" id="GO:0016787">
    <property type="term" value="F:hydrolase activity"/>
    <property type="evidence" value="ECO:0007669"/>
    <property type="project" value="UniProtKB-KW"/>
</dbReference>
<keyword evidence="1" id="KW-0378">Hydrolase</keyword>
<dbReference type="Proteomes" id="UP001652432">
    <property type="component" value="Unassembled WGS sequence"/>
</dbReference>
<comment type="caution">
    <text evidence="1">The sequence shown here is derived from an EMBL/GenBank/DDBJ whole genome shotgun (WGS) entry which is preliminary data.</text>
</comment>
<evidence type="ECO:0000313" key="1">
    <source>
        <dbReference type="EMBL" id="MCU6744221.1"/>
    </source>
</evidence>
<name>A0ABT2T2V4_9FIRM</name>
<gene>
    <name evidence="1" type="ORF">OCV77_06890</name>
</gene>
<evidence type="ECO:0000313" key="2">
    <source>
        <dbReference type="Proteomes" id="UP001652432"/>
    </source>
</evidence>
<dbReference type="RefSeq" id="WP_262574233.1">
    <property type="nucleotide sequence ID" value="NZ_JAOQKJ010000005.1"/>
</dbReference>